<dbReference type="Pfam" id="PF17973">
    <property type="entry name" value="bMG10"/>
    <property type="match status" value="1"/>
</dbReference>
<dbReference type="Pfam" id="PF00207">
    <property type="entry name" value="A2M"/>
    <property type="match status" value="1"/>
</dbReference>
<dbReference type="SMART" id="SM01359">
    <property type="entry name" value="A2M_N_2"/>
    <property type="match status" value="1"/>
</dbReference>
<dbReference type="Pfam" id="PF07678">
    <property type="entry name" value="TED_complement"/>
    <property type="match status" value="1"/>
</dbReference>
<dbReference type="InterPro" id="IPR047565">
    <property type="entry name" value="Alpha-macroglob_thiol-ester_cl"/>
</dbReference>
<organism evidence="5 6">
    <name type="scientific">Caulifigura coniformis</name>
    <dbReference type="NCBI Taxonomy" id="2527983"/>
    <lineage>
        <taxon>Bacteria</taxon>
        <taxon>Pseudomonadati</taxon>
        <taxon>Planctomycetota</taxon>
        <taxon>Planctomycetia</taxon>
        <taxon>Planctomycetales</taxon>
        <taxon>Planctomycetaceae</taxon>
        <taxon>Caulifigura</taxon>
    </lineage>
</organism>
<evidence type="ECO:0000256" key="2">
    <source>
        <dbReference type="SAM" id="SignalP"/>
    </source>
</evidence>
<proteinExistence type="inferred from homology"/>
<keyword evidence="6" id="KW-1185">Reference proteome</keyword>
<sequence precursor="true">MLRPASLLVLACFVLGGAWSLTAEQPAPVDSRKAALKAQADGNFRDAFKLFEKLCLDPANSTSQVVHDLENAVQCLARLQRIQDVDAFLEKVVEKHPEQWIALAGVAIQYGALEHQGHLIAGVFHRGYAQQGGQFVSAQQRDYVRSLQLLEAARKLIPEDAGATDVARFYRQYGRIISPSRRGDAWKLQVLTDFKTLPDYEPAHRWGRRGGWGGGGDKGAPVDAEGNPVFYSVPKSFDDARNDGERWRFCLEQAAARDSSLRSEVDWEFADFLQSQFGVQNLRQEGFHLPAPEEGEKGDPRANVWSLHTLTDEETICRLATGPKRFTLPEEFNPLARFKTILSGDNKEYAATASDRIASIYEDRQQYAKAAAVWKEAIPKFGNENNGRQARLDQIVKPWGQFEASMTQPAGEGATLDFKFRNGKKLSLEAWPIRVDLLLADMKAHLKSNPQNVDWQQIQLDQVGYRLVQENQIRYLAARNAEWSVDLEPRDGHFDRRTTITTPLQQPGAYLVTAKLDGGNISRIVVWVADTAIVKKAINDGAWYYLADSVSGAPIPNADVEFFGWRQEYRNGAKRHQVLTRNFAEKTDANGQIVPNTKLQEDGYQWMAIANTGKRLAYLGFTGVWRNGYSLDSLNDTKVVLITDRPVYRPDQKVEFKFWVRPVSYDLTPEQSKAFANQKFTIRLTDPTGVEVWKKPFTADAFGGFSGEHLLPKDAKLGSYSLNIVDHPRIGGGGQFRVEEYKKPEFMVEVDAPTAPVALGDKVTATIRAKYLFGAPVTQATVKYKVERTAHTERWFPRGEWDWLYGPGYWWFASNDTWYPGFARWGCFAPRLSWIPWNPEPPELVLDAEAPIGPDGTLKIEIDTSLAKALHGDEDHSYKISAEVVDASRRTIVGGGNVLVAREPFRVFVWLNRGHYRAGDMIRASVQARTLDGKPVSGKGKLTLFKVAYDKDGKPTEQNVGEWAVDPNEQGELTQEIKAADAGQYRVAYSLTHTAEGNEAVTKEGAYLFVVRGENFNGSDFRFSDLELVPDKKEYAPGETMQLLVNTDRLKSTVMLFVRPVNGVCKEKPQFLKLEGKSTAVPIAVAQADMPNFFIEAVTIANGQVHSITKEIVVPPVKRVLNVDVKPSSEKYKPGQKAEVEVKLTELNGEPFQGSIVMSIYDKAVEYISGGSNVPDLREHFWKWRRSHHPSTESSLARWGSNLLREKEVAMQDLGAFGGMVVEQDFEMFFGRDRSNLGTRGRAMTKSMAPRGMMFGGVAEGMPMPAAAPMDALSLADGLAAGGAAGGELVQPTVRTQFADTAFWKGDITTDANGVAKVDLTMPENLTGWKIRTWAMGEGTRVGEATQEVTTSKDLLVRLQAPRFFVEKDQVVLSAIVHNYLPHEKTATVELLLDGDNLAIEYGDKGADGDRLLSTPQQSQLVRTIPANGEARIDWLVKVAKEGEAKVTMKALTDEESDAMQMTFPVYVHGMLKTESFSGVVRANEDSGKITIKVPADRRPEESRLEIRYSPTLAGAMVDALPYLVDYPYGCTEQTLNRFLPTVITQNVLKSMKLDLAKIRDKRTNLNPQEIGDDAARAADWARITKDWHREMKNPVFDEAEVELMVKTGVADLTSMQCSDGGWGWFSGFGEHSWPHTTCVVVHGLQIAQQNGVAVVPETMTKGIEWLKRYQDEQVRLLLVGERIEKKEIKAEPGLKFRSQAGDMDAFVYMVLVDADVASAEMQRFLYRDRTKLSLYSLGMFGLALHKQQQIEQRDMVIRNIDQFVKTDDENQTAYLDLPNRNSYWWFWYGDTIEANAYYLKLLTKVNPQDPKASGLVKYLLNNRRNATYWNSTRDTAVCIEAMAEYLKASGEATPNMQVEVWIDGDRKQSVEITPEVLFGFNNKFIVLGADLKDGEHVVELKKSPLNGATSKPGPLYFNAYLTNFTLEDPIKAAGLEIKVGRKFYRLNQRKEATDVVQGSRGQAVDQKTLKYDREELKDLAQVTSGDLIEVELEIDSKNDYEYVIFEDLKAAGVEAVDLQSGYTSGGLGAYVEYRDERVAFFLRTLSRGKHSVSYRVRAEIPGQFSALPTRAYAMYAPELKANADEYKLKIADKPE</sequence>
<dbReference type="CDD" id="cd02891">
    <property type="entry name" value="A2M_like"/>
    <property type="match status" value="1"/>
</dbReference>
<dbReference type="InterPro" id="IPR011625">
    <property type="entry name" value="A2M_N_BRD"/>
</dbReference>
<dbReference type="InterPro" id="IPR001599">
    <property type="entry name" value="Macroglobln_a2"/>
</dbReference>
<dbReference type="InParanoid" id="A0A517SK52"/>
<dbReference type="Proteomes" id="UP000315700">
    <property type="component" value="Chromosome"/>
</dbReference>
<keyword evidence="2" id="KW-0732">Signal</keyword>
<evidence type="ECO:0000259" key="3">
    <source>
        <dbReference type="SMART" id="SM01359"/>
    </source>
</evidence>
<reference evidence="5 6" key="1">
    <citation type="submission" date="2019-02" db="EMBL/GenBank/DDBJ databases">
        <title>Deep-cultivation of Planctomycetes and their phenomic and genomic characterization uncovers novel biology.</title>
        <authorList>
            <person name="Wiegand S."/>
            <person name="Jogler M."/>
            <person name="Boedeker C."/>
            <person name="Pinto D."/>
            <person name="Vollmers J."/>
            <person name="Rivas-Marin E."/>
            <person name="Kohn T."/>
            <person name="Peeters S.H."/>
            <person name="Heuer A."/>
            <person name="Rast P."/>
            <person name="Oberbeckmann S."/>
            <person name="Bunk B."/>
            <person name="Jeske O."/>
            <person name="Meyerdierks A."/>
            <person name="Storesund J.E."/>
            <person name="Kallscheuer N."/>
            <person name="Luecker S."/>
            <person name="Lage O.M."/>
            <person name="Pohl T."/>
            <person name="Merkel B.J."/>
            <person name="Hornburger P."/>
            <person name="Mueller R.-W."/>
            <person name="Bruemmer F."/>
            <person name="Labrenz M."/>
            <person name="Spormann A.M."/>
            <person name="Op den Camp H."/>
            <person name="Overmann J."/>
            <person name="Amann R."/>
            <person name="Jetten M.S.M."/>
            <person name="Mascher T."/>
            <person name="Medema M.H."/>
            <person name="Devos D.P."/>
            <person name="Kaster A.-K."/>
            <person name="Ovreas L."/>
            <person name="Rohde M."/>
            <person name="Galperin M.Y."/>
            <person name="Jogler C."/>
        </authorList>
    </citation>
    <scope>NUCLEOTIDE SEQUENCE [LARGE SCALE GENOMIC DNA]</scope>
    <source>
        <strain evidence="5 6">Pan44</strain>
    </source>
</reference>
<dbReference type="InterPro" id="IPR041246">
    <property type="entry name" value="Bact_MG10"/>
</dbReference>
<dbReference type="InterPro" id="IPR051802">
    <property type="entry name" value="YfhM-like"/>
</dbReference>
<dbReference type="PANTHER" id="PTHR40094">
    <property type="entry name" value="ALPHA-2-MACROGLOBULIN HOMOLOG"/>
    <property type="match status" value="1"/>
</dbReference>
<dbReference type="GO" id="GO:0005615">
    <property type="term" value="C:extracellular space"/>
    <property type="evidence" value="ECO:0007669"/>
    <property type="project" value="InterPro"/>
</dbReference>
<feature type="chain" id="PRO_5021989272" evidence="2">
    <location>
        <begin position="24"/>
        <end position="2096"/>
    </location>
</feature>
<dbReference type="Gene3D" id="2.60.40.10">
    <property type="entry name" value="Immunoglobulins"/>
    <property type="match status" value="1"/>
</dbReference>
<dbReference type="RefSeq" id="WP_145033974.1">
    <property type="nucleotide sequence ID" value="NZ_CP036271.1"/>
</dbReference>
<dbReference type="InterPro" id="IPR008930">
    <property type="entry name" value="Terpenoid_cyclase/PrenylTrfase"/>
</dbReference>
<accession>A0A517SK52</accession>
<dbReference type="Pfam" id="PF07703">
    <property type="entry name" value="A2M_BRD"/>
    <property type="match status" value="1"/>
</dbReference>
<dbReference type="Gene3D" id="1.50.10.20">
    <property type="match status" value="1"/>
</dbReference>
<dbReference type="InterPro" id="IPR013783">
    <property type="entry name" value="Ig-like_fold"/>
</dbReference>
<dbReference type="GO" id="GO:0004866">
    <property type="term" value="F:endopeptidase inhibitor activity"/>
    <property type="evidence" value="ECO:0007669"/>
    <property type="project" value="InterPro"/>
</dbReference>
<feature type="domain" description="Alpha-2-macroglobulin" evidence="4">
    <location>
        <begin position="1301"/>
        <end position="1391"/>
    </location>
</feature>
<comment type="similarity">
    <text evidence="1">Belongs to the protease inhibitor I39 (alpha-2-macroglobulin) family. Bacterial alpha-2-macroglobulin subfamily.</text>
</comment>
<dbReference type="Gene3D" id="2.60.40.1930">
    <property type="match status" value="1"/>
</dbReference>
<dbReference type="KEGG" id="ccos:Pan44_45600"/>
<dbReference type="Pfam" id="PF01835">
    <property type="entry name" value="MG2"/>
    <property type="match status" value="1"/>
</dbReference>
<dbReference type="OrthoDB" id="9767116at2"/>
<name>A0A517SK52_9PLAN</name>
<evidence type="ECO:0000256" key="1">
    <source>
        <dbReference type="ARBA" id="ARBA00010556"/>
    </source>
</evidence>
<evidence type="ECO:0000313" key="5">
    <source>
        <dbReference type="EMBL" id="QDT56505.1"/>
    </source>
</evidence>
<dbReference type="SMART" id="SM01419">
    <property type="entry name" value="Thiol-ester_cl"/>
    <property type="match status" value="1"/>
</dbReference>
<feature type="domain" description="Alpha-2-macroglobulin bait region" evidence="3">
    <location>
        <begin position="1026"/>
        <end position="1168"/>
    </location>
</feature>
<feature type="signal peptide" evidence="2">
    <location>
        <begin position="1"/>
        <end position="23"/>
    </location>
</feature>
<dbReference type="SUPFAM" id="SSF48239">
    <property type="entry name" value="Terpenoid cyclases/Protein prenyltransferases"/>
    <property type="match status" value="1"/>
</dbReference>
<dbReference type="InterPro" id="IPR011626">
    <property type="entry name" value="Alpha-macroglobulin_TED"/>
</dbReference>
<evidence type="ECO:0000259" key="4">
    <source>
        <dbReference type="SMART" id="SM01360"/>
    </source>
</evidence>
<dbReference type="InterPro" id="IPR002890">
    <property type="entry name" value="MG2"/>
</dbReference>
<dbReference type="EMBL" id="CP036271">
    <property type="protein sequence ID" value="QDT56505.1"/>
    <property type="molecule type" value="Genomic_DNA"/>
</dbReference>
<protein>
    <submittedName>
        <fullName evidence="5">MG2 domain protein</fullName>
    </submittedName>
</protein>
<evidence type="ECO:0000313" key="6">
    <source>
        <dbReference type="Proteomes" id="UP000315700"/>
    </source>
</evidence>
<dbReference type="SMART" id="SM01360">
    <property type="entry name" value="A2M"/>
    <property type="match status" value="1"/>
</dbReference>
<gene>
    <name evidence="5" type="ORF">Pan44_45600</name>
</gene>
<dbReference type="PANTHER" id="PTHR40094:SF1">
    <property type="entry name" value="UBIQUITIN DOMAIN-CONTAINING PROTEIN"/>
    <property type="match status" value="1"/>
</dbReference>